<evidence type="ECO:0000313" key="4">
    <source>
        <dbReference type="Proteomes" id="UP000502248"/>
    </source>
</evidence>
<dbReference type="InterPro" id="IPR008979">
    <property type="entry name" value="Galactose-bd-like_sf"/>
</dbReference>
<feature type="chain" id="PRO_5031169715" description="F5/8 type C domain-containing protein" evidence="1">
    <location>
        <begin position="28"/>
        <end position="917"/>
    </location>
</feature>
<reference evidence="3 4" key="1">
    <citation type="submission" date="2020-04" db="EMBL/GenBank/DDBJ databases">
        <title>Genome sequencing of novel species.</title>
        <authorList>
            <person name="Heo J."/>
            <person name="Kim S.-J."/>
            <person name="Kim J.-S."/>
            <person name="Hong S.-B."/>
            <person name="Kwon S.-W."/>
        </authorList>
    </citation>
    <scope>NUCLEOTIDE SEQUENCE [LARGE SCALE GENOMIC DNA]</scope>
    <source>
        <strain evidence="3 4">MFER-1</strain>
    </source>
</reference>
<organism evidence="3 4">
    <name type="scientific">Cohnella herbarum</name>
    <dbReference type="NCBI Taxonomy" id="2728023"/>
    <lineage>
        <taxon>Bacteria</taxon>
        <taxon>Bacillati</taxon>
        <taxon>Bacillota</taxon>
        <taxon>Bacilli</taxon>
        <taxon>Bacillales</taxon>
        <taxon>Paenibacillaceae</taxon>
        <taxon>Cohnella</taxon>
    </lineage>
</organism>
<dbReference type="SUPFAM" id="SSF50370">
    <property type="entry name" value="Ricin B-like lectins"/>
    <property type="match status" value="1"/>
</dbReference>
<dbReference type="InterPro" id="IPR000421">
    <property type="entry name" value="FA58C"/>
</dbReference>
<dbReference type="InterPro" id="IPR053868">
    <property type="entry name" value="Pel9A-like_beta_helix"/>
</dbReference>
<dbReference type="Proteomes" id="UP000502248">
    <property type="component" value="Chromosome"/>
</dbReference>
<dbReference type="PANTHER" id="PTHR36453">
    <property type="entry name" value="SECRETED PROTEIN-RELATED"/>
    <property type="match status" value="1"/>
</dbReference>
<name>A0A7Z2VKG9_9BACL</name>
<dbReference type="PROSITE" id="PS50022">
    <property type="entry name" value="FA58C_3"/>
    <property type="match status" value="1"/>
</dbReference>
<evidence type="ECO:0000313" key="3">
    <source>
        <dbReference type="EMBL" id="QJD84702.1"/>
    </source>
</evidence>
<protein>
    <recommendedName>
        <fullName evidence="2">F5/8 type C domain-containing protein</fullName>
    </recommendedName>
</protein>
<dbReference type="PANTHER" id="PTHR36453:SF1">
    <property type="entry name" value="RIGHT HANDED BETA HELIX DOMAIN-CONTAINING PROTEIN"/>
    <property type="match status" value="1"/>
</dbReference>
<dbReference type="InterPro" id="IPR035992">
    <property type="entry name" value="Ricin_B-like_lectins"/>
</dbReference>
<feature type="domain" description="F5/8 type C" evidence="2">
    <location>
        <begin position="636"/>
        <end position="775"/>
    </location>
</feature>
<keyword evidence="4" id="KW-1185">Reference proteome</keyword>
<feature type="signal peptide" evidence="1">
    <location>
        <begin position="1"/>
        <end position="27"/>
    </location>
</feature>
<dbReference type="InterPro" id="IPR000772">
    <property type="entry name" value="Ricin_B_lectin"/>
</dbReference>
<dbReference type="RefSeq" id="WP_169280983.1">
    <property type="nucleotide sequence ID" value="NZ_CP051680.1"/>
</dbReference>
<dbReference type="SUPFAM" id="SSF49785">
    <property type="entry name" value="Galactose-binding domain-like"/>
    <property type="match status" value="1"/>
</dbReference>
<sequence length="917" mass="101140">MKKWISSLLVLSMAAICMVVIPDHASAGTPIHYYVSPDGSDSNPGTLAEPFATIEKARDVVRTVNGSMTGDINIYLRGGTYTLAAPLQLTSQDSGTNGYRIVYRNYSSETPVISGGVPVTDWSLFDATNNIYRAYVGTDFYSRHLYVDGVRAVRARSESTPAGFTLDAANGFNLPATGMYANMASWGDPSDIEINEKVQWTIQWGGVDHIANGKIYMKQPFWRTTQYHTQYAIGMTYPQVIENAYELLDTNGEWYLSRSSGYLYYKPLPGQNMNTSSFILPKLERLIDGNHSGSLDNLLENVQFQGITFSYTTYLQPGSDEGYADHQGGVIHIKATDEMTGAANRLSSSALDFKFSEGIRIENCTVSHIGTSGIAFDLGSRNNVIHNNHLEDISVNGINIGDVNYDETKSGLNELGMSDRNPSDPRVIVSNHVVSHNTITKIGNEIYGAVGIFGGFVKNLLIDHNTIYDIPYSGISVGWGWGEADYLADYDADAIGSNTIQYNRIYDYMKVMFDGGGIYTLGQQNGSKIQYNYISAQHNMYTYIYLDSGTAQYAIEDNVMDGQIGNTDYWFMANDYGPAHFSARDNDCQYNYYSSNLEIFKTPVVNACTNNISVSGGNWDAHALNIMSSAGAGNGTVSTKNPWKGGDLTDGRTATASSYYQNLSAFSPAQAIDGLHYTRWASDSTSGGWLEVDFGTPTTFNTTRMNEYVNEGSQIKQYQIQYWDGLAWVNVYSGENPHVYQTDLFAPVTATKVRLNISMTNGGVPSLWSFEAYNNAGIAQGSYKLMNRPQHLLVTPYAHSVSPENLIQWSDDKSNDQYWLFVPTSNGYYKIVNKASGLLVTPSGHSATSVQLIQWADDGNMDQQWQLIPTGDGYYKIKNKVSGLVITPLNHATGPANLIQAADVDGFDQQWGLDLLQ</sequence>
<dbReference type="PROSITE" id="PS50231">
    <property type="entry name" value="RICIN_B_LECTIN"/>
    <property type="match status" value="1"/>
</dbReference>
<dbReference type="InterPro" id="IPR006626">
    <property type="entry name" value="PbH1"/>
</dbReference>
<dbReference type="Gene3D" id="2.160.20.10">
    <property type="entry name" value="Single-stranded right-handed beta-helix, Pectin lyase-like"/>
    <property type="match status" value="2"/>
</dbReference>
<dbReference type="InterPro" id="IPR012334">
    <property type="entry name" value="Pectin_lyas_fold"/>
</dbReference>
<accession>A0A7Z2VKG9</accession>
<dbReference type="Pfam" id="PF14200">
    <property type="entry name" value="RicinB_lectin_2"/>
    <property type="match status" value="1"/>
</dbReference>
<gene>
    <name evidence="3" type="ORF">HH215_16935</name>
</gene>
<dbReference type="EMBL" id="CP051680">
    <property type="protein sequence ID" value="QJD84702.1"/>
    <property type="molecule type" value="Genomic_DNA"/>
</dbReference>
<dbReference type="Pfam" id="PF22842">
    <property type="entry name" value="Pel9A-like_beta_helix"/>
    <property type="match status" value="1"/>
</dbReference>
<dbReference type="SMART" id="SM00710">
    <property type="entry name" value="PbH1"/>
    <property type="match status" value="5"/>
</dbReference>
<proteinExistence type="predicted"/>
<dbReference type="Gene3D" id="2.80.10.50">
    <property type="match status" value="1"/>
</dbReference>
<keyword evidence="1" id="KW-0732">Signal</keyword>
<dbReference type="Gene3D" id="2.60.120.260">
    <property type="entry name" value="Galactose-binding domain-like"/>
    <property type="match status" value="1"/>
</dbReference>
<dbReference type="KEGG" id="cheb:HH215_16935"/>
<dbReference type="AlphaFoldDB" id="A0A7Z2VKG9"/>
<dbReference type="InterPro" id="IPR011050">
    <property type="entry name" value="Pectin_lyase_fold/virulence"/>
</dbReference>
<dbReference type="SUPFAM" id="SSF51126">
    <property type="entry name" value="Pectin lyase-like"/>
    <property type="match status" value="1"/>
</dbReference>
<dbReference type="Pfam" id="PF00754">
    <property type="entry name" value="F5_F8_type_C"/>
    <property type="match status" value="1"/>
</dbReference>
<evidence type="ECO:0000256" key="1">
    <source>
        <dbReference type="SAM" id="SignalP"/>
    </source>
</evidence>
<evidence type="ECO:0000259" key="2">
    <source>
        <dbReference type="PROSITE" id="PS50022"/>
    </source>
</evidence>
<dbReference type="CDD" id="cd00161">
    <property type="entry name" value="beta-trefoil_Ricin-like"/>
    <property type="match status" value="1"/>
</dbReference>